<evidence type="ECO:0000256" key="5">
    <source>
        <dbReference type="ARBA" id="ARBA00022737"/>
    </source>
</evidence>
<dbReference type="GO" id="GO:0055085">
    <property type="term" value="P:transmembrane transport"/>
    <property type="evidence" value="ECO:0007669"/>
    <property type="project" value="InterPro"/>
</dbReference>
<dbReference type="PANTHER" id="PTHR46356:SF1">
    <property type="entry name" value="MITOCHONDRIAL 2-OXODICARBOXYLATE CARRIER"/>
    <property type="match status" value="1"/>
</dbReference>
<evidence type="ECO:0000256" key="10">
    <source>
        <dbReference type="PROSITE-ProRule" id="PRU00282"/>
    </source>
</evidence>
<dbReference type="PANTHER" id="PTHR46356">
    <property type="entry name" value="MITOCHONDRIAL 2-OXODICARBOXYLATE CARRIER"/>
    <property type="match status" value="1"/>
</dbReference>
<keyword evidence="3 11" id="KW-0813">Transport</keyword>
<dbReference type="SUPFAM" id="SSF103506">
    <property type="entry name" value="Mitochondrial carrier"/>
    <property type="match status" value="1"/>
</dbReference>
<keyword evidence="7" id="KW-1133">Transmembrane helix</keyword>
<dbReference type="Pfam" id="PF00153">
    <property type="entry name" value="Mito_carr"/>
    <property type="match status" value="3"/>
</dbReference>
<keyword evidence="13" id="KW-1185">Reference proteome</keyword>
<dbReference type="OrthoDB" id="434783at2759"/>
<comment type="subcellular location">
    <subcellularLocation>
        <location evidence="1">Mitochondrion inner membrane</location>
        <topology evidence="1">Multi-pass membrane protein</topology>
    </subcellularLocation>
</comment>
<evidence type="ECO:0000256" key="4">
    <source>
        <dbReference type="ARBA" id="ARBA00022692"/>
    </source>
</evidence>
<keyword evidence="4 10" id="KW-0812">Transmembrane</keyword>
<comment type="caution">
    <text evidence="12">The sequence shown here is derived from an EMBL/GenBank/DDBJ whole genome shotgun (WGS) entry which is preliminary data.</text>
</comment>
<keyword evidence="6" id="KW-0999">Mitochondrion inner membrane</keyword>
<dbReference type="GO" id="GO:0005743">
    <property type="term" value="C:mitochondrial inner membrane"/>
    <property type="evidence" value="ECO:0007669"/>
    <property type="project" value="UniProtKB-SubCell"/>
</dbReference>
<evidence type="ECO:0000256" key="7">
    <source>
        <dbReference type="ARBA" id="ARBA00022989"/>
    </source>
</evidence>
<feature type="repeat" description="Solcar" evidence="10">
    <location>
        <begin position="205"/>
        <end position="293"/>
    </location>
</feature>
<dbReference type="EMBL" id="JANBPY010001266">
    <property type="protein sequence ID" value="KAJ1960793.1"/>
    <property type="molecule type" value="Genomic_DNA"/>
</dbReference>
<feature type="repeat" description="Solcar" evidence="10">
    <location>
        <begin position="110"/>
        <end position="196"/>
    </location>
</feature>
<comment type="similarity">
    <text evidence="2 11">Belongs to the mitochondrial carrier (TC 2.A.29) family.</text>
</comment>
<evidence type="ECO:0000256" key="11">
    <source>
        <dbReference type="RuleBase" id="RU000488"/>
    </source>
</evidence>
<reference evidence="12" key="1">
    <citation type="submission" date="2022-07" db="EMBL/GenBank/DDBJ databases">
        <title>Phylogenomic reconstructions and comparative analyses of Kickxellomycotina fungi.</title>
        <authorList>
            <person name="Reynolds N.K."/>
            <person name="Stajich J.E."/>
            <person name="Barry K."/>
            <person name="Grigoriev I.V."/>
            <person name="Crous P."/>
            <person name="Smith M.E."/>
        </authorList>
    </citation>
    <scope>NUCLEOTIDE SEQUENCE</scope>
    <source>
        <strain evidence="12">RSA 1196</strain>
    </source>
</reference>
<dbReference type="Proteomes" id="UP001150925">
    <property type="component" value="Unassembled WGS sequence"/>
</dbReference>
<evidence type="ECO:0000256" key="2">
    <source>
        <dbReference type="ARBA" id="ARBA00006375"/>
    </source>
</evidence>
<proteinExistence type="inferred from homology"/>
<protein>
    <submittedName>
        <fullName evidence="12">Uncharacterized protein</fullName>
    </submittedName>
</protein>
<accession>A0A9W8E105</accession>
<evidence type="ECO:0000256" key="1">
    <source>
        <dbReference type="ARBA" id="ARBA00004448"/>
    </source>
</evidence>
<organism evidence="12 13">
    <name type="scientific">Dispira parvispora</name>
    <dbReference type="NCBI Taxonomy" id="1520584"/>
    <lineage>
        <taxon>Eukaryota</taxon>
        <taxon>Fungi</taxon>
        <taxon>Fungi incertae sedis</taxon>
        <taxon>Zoopagomycota</taxon>
        <taxon>Kickxellomycotina</taxon>
        <taxon>Dimargaritomycetes</taxon>
        <taxon>Dimargaritales</taxon>
        <taxon>Dimargaritaceae</taxon>
        <taxon>Dispira</taxon>
    </lineage>
</organism>
<dbReference type="Gene3D" id="1.50.40.10">
    <property type="entry name" value="Mitochondrial carrier domain"/>
    <property type="match status" value="1"/>
</dbReference>
<dbReference type="PROSITE" id="PS50920">
    <property type="entry name" value="SOLCAR"/>
    <property type="match status" value="3"/>
</dbReference>
<keyword evidence="5" id="KW-0677">Repeat</keyword>
<evidence type="ECO:0000256" key="3">
    <source>
        <dbReference type="ARBA" id="ARBA00022448"/>
    </source>
</evidence>
<dbReference type="PRINTS" id="PR00926">
    <property type="entry name" value="MITOCARRIER"/>
</dbReference>
<dbReference type="InterPro" id="IPR023395">
    <property type="entry name" value="MCP_dom_sf"/>
</dbReference>
<feature type="repeat" description="Solcar" evidence="10">
    <location>
        <begin position="11"/>
        <end position="100"/>
    </location>
</feature>
<evidence type="ECO:0000256" key="9">
    <source>
        <dbReference type="ARBA" id="ARBA00023136"/>
    </source>
</evidence>
<evidence type="ECO:0000313" key="13">
    <source>
        <dbReference type="Proteomes" id="UP001150925"/>
    </source>
</evidence>
<dbReference type="InterPro" id="IPR018108">
    <property type="entry name" value="MCP_transmembrane"/>
</dbReference>
<keyword evidence="8" id="KW-0496">Mitochondrion</keyword>
<dbReference type="InterPro" id="IPR002067">
    <property type="entry name" value="MCP"/>
</dbReference>
<evidence type="ECO:0000313" key="12">
    <source>
        <dbReference type="EMBL" id="KAJ1960793.1"/>
    </source>
</evidence>
<evidence type="ECO:0000256" key="6">
    <source>
        <dbReference type="ARBA" id="ARBA00022792"/>
    </source>
</evidence>
<keyword evidence="9 10" id="KW-0472">Membrane</keyword>
<sequence length="299" mass="32916">MSTTNTKPAPLPFHYQFLAGAIAGVSEICTMYPLDVVKTRFQLQVGKAGADGYTSISDCFRKIIKNEGFGRLYRGIIPPVLVEAPKRATKFAANEQYSQMYMKLFGMDKMTQPLSILTGVSAGVTEAFLVASFELVKIRLQDKNSAGKYNGTMDCIKKIYQQEGPLAFFNGLEATIWRHAFWNGGYFGCIHYVRGLLPKAETKQGELAVNFTAGAIGGTFGTMLNTPLDVVKTRIQNQSSGAPKKYNWAMPALATVYKEEGFASLYKGFTPKVLRLGPGGGILLVVFDQVTTFIRKHLM</sequence>
<evidence type="ECO:0000256" key="8">
    <source>
        <dbReference type="ARBA" id="ARBA00023128"/>
    </source>
</evidence>
<dbReference type="AlphaFoldDB" id="A0A9W8E105"/>
<gene>
    <name evidence="12" type="ORF">IWQ62_004092</name>
</gene>
<name>A0A9W8E105_9FUNG</name>
<dbReference type="InterPro" id="IPR051752">
    <property type="entry name" value="Mito_2-oxodicarb_carrier"/>
</dbReference>